<accession>I6Z9M0</accession>
<feature type="transmembrane region" description="Helical" evidence="6">
    <location>
        <begin position="279"/>
        <end position="299"/>
    </location>
</feature>
<feature type="transmembrane region" description="Helical" evidence="6">
    <location>
        <begin position="319"/>
        <end position="337"/>
    </location>
</feature>
<sequence length="440" mass="47846">MPKIFYVGASLQLLIKKITGKLLFLQIDFCINFYNNIRESIMKNISPLTFKKIITITSIVIIMGLVGGIYAWSIFISGLERQYGFTTTQSQLIFGLTIASFTITMILAGRLETKFSPRLILITGGFLFLAGYLIAAFSVGNFLLVLFGIGIISGMGIGSCYMSSLILAMRIYPEKKGLISGIAVGGFGAGAILTSFVVDFLYKINFNLNEIFIFISLAYGSAIIILSLSAENIKSKESNSSSLKDIFKIIKDRRIAALSLGIFSGTFSGLLIIGNLKKIGISYGIDAYISTLSISVLSIGNMSGRIFWGFLSDKIGGDLSIKLSLLFQALLISSVIAFNNSPIAYLIVVFLIGLGFGSNFVLYARETAEIFGVDKVGTIYPYIFLFYGVAGIAGPTIGGKIYDYLNSYSLALLISSLICLTGLLLYYYTISKEIKAVESH</sequence>
<dbReference type="SUPFAM" id="SSF103473">
    <property type="entry name" value="MFS general substrate transporter"/>
    <property type="match status" value="1"/>
</dbReference>
<evidence type="ECO:0000256" key="1">
    <source>
        <dbReference type="ARBA" id="ARBA00004141"/>
    </source>
</evidence>
<dbReference type="AlphaFoldDB" id="I6Z9M0"/>
<dbReference type="InterPro" id="IPR052983">
    <property type="entry name" value="MFS_Riboflavin_Transporter"/>
</dbReference>
<dbReference type="GO" id="GO:0016020">
    <property type="term" value="C:membrane"/>
    <property type="evidence" value="ECO:0007669"/>
    <property type="project" value="UniProtKB-SubCell"/>
</dbReference>
<keyword evidence="9" id="KW-1185">Reference proteome</keyword>
<protein>
    <submittedName>
        <fullName evidence="8">Major facilitator superfamily MFS_1</fullName>
    </submittedName>
</protein>
<proteinExistence type="predicted"/>
<evidence type="ECO:0000259" key="7">
    <source>
        <dbReference type="PROSITE" id="PS50850"/>
    </source>
</evidence>
<dbReference type="EMBL" id="CP003557">
    <property type="protein sequence ID" value="AFN75845.1"/>
    <property type="molecule type" value="Genomic_DNA"/>
</dbReference>
<feature type="domain" description="Major facilitator superfamily (MFS) profile" evidence="7">
    <location>
        <begin position="52"/>
        <end position="434"/>
    </location>
</feature>
<feature type="transmembrane region" description="Helical" evidence="6">
    <location>
        <begin position="88"/>
        <end position="107"/>
    </location>
</feature>
<feature type="transmembrane region" description="Helical" evidence="6">
    <location>
        <begin position="211"/>
        <end position="233"/>
    </location>
</feature>
<feature type="transmembrane region" description="Helical" evidence="6">
    <location>
        <begin position="408"/>
        <end position="428"/>
    </location>
</feature>
<feature type="transmembrane region" description="Helical" evidence="6">
    <location>
        <begin position="254"/>
        <end position="273"/>
    </location>
</feature>
<dbReference type="KEGG" id="mro:MROS_2615"/>
<dbReference type="InterPro" id="IPR011701">
    <property type="entry name" value="MFS"/>
</dbReference>
<gene>
    <name evidence="8" type="ordered locus">MROS_2615</name>
</gene>
<keyword evidence="5 6" id="KW-0472">Membrane</keyword>
<feature type="transmembrane region" description="Helical" evidence="6">
    <location>
        <begin position="343"/>
        <end position="362"/>
    </location>
</feature>
<keyword evidence="3 6" id="KW-0812">Transmembrane</keyword>
<name>I6Z9M0_MELRP</name>
<dbReference type="Gene3D" id="1.20.1250.20">
    <property type="entry name" value="MFS general substrate transporter like domains"/>
    <property type="match status" value="2"/>
</dbReference>
<evidence type="ECO:0000256" key="4">
    <source>
        <dbReference type="ARBA" id="ARBA00022989"/>
    </source>
</evidence>
<dbReference type="Proteomes" id="UP000009011">
    <property type="component" value="Chromosome"/>
</dbReference>
<feature type="transmembrane region" description="Helical" evidence="6">
    <location>
        <begin position="143"/>
        <end position="166"/>
    </location>
</feature>
<dbReference type="Pfam" id="PF07690">
    <property type="entry name" value="MFS_1"/>
    <property type="match status" value="1"/>
</dbReference>
<evidence type="ECO:0000256" key="3">
    <source>
        <dbReference type="ARBA" id="ARBA00022692"/>
    </source>
</evidence>
<dbReference type="PANTHER" id="PTHR43385:SF1">
    <property type="entry name" value="RIBOFLAVIN TRANSPORTER RIBJ"/>
    <property type="match status" value="1"/>
</dbReference>
<keyword evidence="4 6" id="KW-1133">Transmembrane helix</keyword>
<dbReference type="HOGENOM" id="CLU_001265_59_7_10"/>
<evidence type="ECO:0000256" key="2">
    <source>
        <dbReference type="ARBA" id="ARBA00022448"/>
    </source>
</evidence>
<evidence type="ECO:0000313" key="9">
    <source>
        <dbReference type="Proteomes" id="UP000009011"/>
    </source>
</evidence>
<dbReference type="PANTHER" id="PTHR43385">
    <property type="entry name" value="RIBOFLAVIN TRANSPORTER RIBJ"/>
    <property type="match status" value="1"/>
</dbReference>
<evidence type="ECO:0000256" key="6">
    <source>
        <dbReference type="SAM" id="Phobius"/>
    </source>
</evidence>
<dbReference type="PROSITE" id="PS50850">
    <property type="entry name" value="MFS"/>
    <property type="match status" value="1"/>
</dbReference>
<keyword evidence="2" id="KW-0813">Transport</keyword>
<dbReference type="InterPro" id="IPR036259">
    <property type="entry name" value="MFS_trans_sf"/>
</dbReference>
<reference evidence="8 9" key="1">
    <citation type="journal article" date="2013" name="PLoS ONE">
        <title>Genomic analysis of Melioribacter roseus, facultatively anaerobic organotrophic bacterium representing a novel deep lineage within Bacteriodetes/Chlorobi group.</title>
        <authorList>
            <person name="Kadnikov V.V."/>
            <person name="Mardanov A.V."/>
            <person name="Podosokorskaya O.A."/>
            <person name="Gavrilov S.N."/>
            <person name="Kublanov I.V."/>
            <person name="Beletsky A.V."/>
            <person name="Bonch-Osmolovskaya E.A."/>
            <person name="Ravin N.V."/>
        </authorList>
    </citation>
    <scope>NUCLEOTIDE SEQUENCE [LARGE SCALE GENOMIC DNA]</scope>
    <source>
        <strain evidence="9">JCM 17771 / P3M-2</strain>
    </source>
</reference>
<feature type="transmembrane region" description="Helical" evidence="6">
    <location>
        <begin position="382"/>
        <end position="402"/>
    </location>
</feature>
<evidence type="ECO:0000256" key="5">
    <source>
        <dbReference type="ARBA" id="ARBA00023136"/>
    </source>
</evidence>
<organism evidence="8 9">
    <name type="scientific">Melioribacter roseus (strain DSM 23840 / JCM 17771 / VKM B-2668 / P3M-2)</name>
    <dbReference type="NCBI Taxonomy" id="1191523"/>
    <lineage>
        <taxon>Bacteria</taxon>
        <taxon>Pseudomonadati</taxon>
        <taxon>Ignavibacteriota</taxon>
        <taxon>Ignavibacteria</taxon>
        <taxon>Ignavibacteriales</taxon>
        <taxon>Melioribacteraceae</taxon>
        <taxon>Melioribacter</taxon>
    </lineage>
</organism>
<comment type="subcellular location">
    <subcellularLocation>
        <location evidence="1">Membrane</location>
        <topology evidence="1">Multi-pass membrane protein</topology>
    </subcellularLocation>
</comment>
<feature type="transmembrane region" description="Helical" evidence="6">
    <location>
        <begin position="119"/>
        <end position="137"/>
    </location>
</feature>
<dbReference type="STRING" id="1191523.MROS_2615"/>
<feature type="transmembrane region" description="Helical" evidence="6">
    <location>
        <begin position="53"/>
        <end position="76"/>
    </location>
</feature>
<dbReference type="InterPro" id="IPR020846">
    <property type="entry name" value="MFS_dom"/>
</dbReference>
<dbReference type="eggNOG" id="COG2223">
    <property type="taxonomic scope" value="Bacteria"/>
</dbReference>
<evidence type="ECO:0000313" key="8">
    <source>
        <dbReference type="EMBL" id="AFN75845.1"/>
    </source>
</evidence>
<feature type="transmembrane region" description="Helical" evidence="6">
    <location>
        <begin position="178"/>
        <end position="199"/>
    </location>
</feature>
<dbReference type="GO" id="GO:0022857">
    <property type="term" value="F:transmembrane transporter activity"/>
    <property type="evidence" value="ECO:0007669"/>
    <property type="project" value="InterPro"/>
</dbReference>